<dbReference type="Proteomes" id="UP000887116">
    <property type="component" value="Unassembled WGS sequence"/>
</dbReference>
<name>A0A8X6M054_TRICU</name>
<keyword evidence="2" id="KW-1185">Reference proteome</keyword>
<reference evidence="1" key="1">
    <citation type="submission" date="2020-07" db="EMBL/GenBank/DDBJ databases">
        <title>Multicomponent nature underlies the extraordinary mechanical properties of spider dragline silk.</title>
        <authorList>
            <person name="Kono N."/>
            <person name="Nakamura H."/>
            <person name="Mori M."/>
            <person name="Yoshida Y."/>
            <person name="Ohtoshi R."/>
            <person name="Malay A.D."/>
            <person name="Moran D.A.P."/>
            <person name="Tomita M."/>
            <person name="Numata K."/>
            <person name="Arakawa K."/>
        </authorList>
    </citation>
    <scope>NUCLEOTIDE SEQUENCE</scope>
</reference>
<dbReference type="EMBL" id="BMAO01038788">
    <property type="protein sequence ID" value="GFR27102.1"/>
    <property type="molecule type" value="Genomic_DNA"/>
</dbReference>
<gene>
    <name evidence="1" type="ORF">TNCT_261441</name>
</gene>
<comment type="caution">
    <text evidence="1">The sequence shown here is derived from an EMBL/GenBank/DDBJ whole genome shotgun (WGS) entry which is preliminary data.</text>
</comment>
<dbReference type="OrthoDB" id="6513340at2759"/>
<protein>
    <submittedName>
        <fullName evidence="1">Uncharacterized protein</fullName>
    </submittedName>
</protein>
<proteinExistence type="predicted"/>
<evidence type="ECO:0000313" key="1">
    <source>
        <dbReference type="EMBL" id="GFR27102.1"/>
    </source>
</evidence>
<dbReference type="AlphaFoldDB" id="A0A8X6M054"/>
<sequence>MMIQKSLLKLTGDQTCLVRKLKTSRDTWLSCITHDLKIPPYLLKDSVAVQLIGFADASAQASGMPIRKSENANETQISSAAKLASPHSRLCQYLGLNYGFCDIVAEIDLKDC</sequence>
<accession>A0A8X6M054</accession>
<evidence type="ECO:0000313" key="2">
    <source>
        <dbReference type="Proteomes" id="UP000887116"/>
    </source>
</evidence>
<organism evidence="1 2">
    <name type="scientific">Trichonephila clavata</name>
    <name type="common">Joro spider</name>
    <name type="synonym">Nephila clavata</name>
    <dbReference type="NCBI Taxonomy" id="2740835"/>
    <lineage>
        <taxon>Eukaryota</taxon>
        <taxon>Metazoa</taxon>
        <taxon>Ecdysozoa</taxon>
        <taxon>Arthropoda</taxon>
        <taxon>Chelicerata</taxon>
        <taxon>Arachnida</taxon>
        <taxon>Araneae</taxon>
        <taxon>Araneomorphae</taxon>
        <taxon>Entelegynae</taxon>
        <taxon>Araneoidea</taxon>
        <taxon>Nephilidae</taxon>
        <taxon>Trichonephila</taxon>
    </lineage>
</organism>